<dbReference type="CDD" id="cd00200">
    <property type="entry name" value="WD40"/>
    <property type="match status" value="2"/>
</dbReference>
<dbReference type="InterPro" id="IPR019775">
    <property type="entry name" value="WD40_repeat_CS"/>
</dbReference>
<evidence type="ECO:0000256" key="2">
    <source>
        <dbReference type="ARBA" id="ARBA00022737"/>
    </source>
</evidence>
<feature type="repeat" description="WD" evidence="3">
    <location>
        <begin position="1435"/>
        <end position="1469"/>
    </location>
</feature>
<evidence type="ECO:0000313" key="5">
    <source>
        <dbReference type="EMBL" id="KAF9073591.1"/>
    </source>
</evidence>
<protein>
    <submittedName>
        <fullName evidence="5">WD40-repeat-containing domain protein</fullName>
    </submittedName>
</protein>
<dbReference type="InterPro" id="IPR007111">
    <property type="entry name" value="NACHT_NTPase"/>
</dbReference>
<dbReference type="PANTHER" id="PTHR19848:SF8">
    <property type="entry name" value="F-BOX AND WD REPEAT DOMAIN CONTAINING 7"/>
    <property type="match status" value="1"/>
</dbReference>
<dbReference type="Proteomes" id="UP000772434">
    <property type="component" value="Unassembled WGS sequence"/>
</dbReference>
<organism evidence="5 6">
    <name type="scientific">Rhodocollybia butyracea</name>
    <dbReference type="NCBI Taxonomy" id="206335"/>
    <lineage>
        <taxon>Eukaryota</taxon>
        <taxon>Fungi</taxon>
        <taxon>Dikarya</taxon>
        <taxon>Basidiomycota</taxon>
        <taxon>Agaricomycotina</taxon>
        <taxon>Agaricomycetes</taxon>
        <taxon>Agaricomycetidae</taxon>
        <taxon>Agaricales</taxon>
        <taxon>Marasmiineae</taxon>
        <taxon>Omphalotaceae</taxon>
        <taxon>Rhodocollybia</taxon>
    </lineage>
</organism>
<dbReference type="InterPro" id="IPR036322">
    <property type="entry name" value="WD40_repeat_dom_sf"/>
</dbReference>
<dbReference type="InterPro" id="IPR027417">
    <property type="entry name" value="P-loop_NTPase"/>
</dbReference>
<feature type="repeat" description="WD" evidence="3">
    <location>
        <begin position="1213"/>
        <end position="1254"/>
    </location>
</feature>
<dbReference type="InterPro" id="IPR001680">
    <property type="entry name" value="WD40_rpt"/>
</dbReference>
<evidence type="ECO:0000256" key="1">
    <source>
        <dbReference type="ARBA" id="ARBA00022574"/>
    </source>
</evidence>
<proteinExistence type="predicted"/>
<keyword evidence="1 3" id="KW-0853">WD repeat</keyword>
<gene>
    <name evidence="5" type="ORF">BDP27DRAFT_1417067</name>
</gene>
<keyword evidence="2" id="KW-0677">Repeat</keyword>
<dbReference type="InterPro" id="IPR020472">
    <property type="entry name" value="WD40_PAC1"/>
</dbReference>
<feature type="repeat" description="WD" evidence="3">
    <location>
        <begin position="933"/>
        <end position="974"/>
    </location>
</feature>
<accession>A0A9P5UBZ9</accession>
<dbReference type="OrthoDB" id="163438at2759"/>
<dbReference type="PROSITE" id="PS50082">
    <property type="entry name" value="WD_REPEATS_2"/>
    <property type="match status" value="11"/>
</dbReference>
<comment type="caution">
    <text evidence="5">The sequence shown here is derived from an EMBL/GenBank/DDBJ whole genome shotgun (WGS) entry which is preliminary data.</text>
</comment>
<dbReference type="SUPFAM" id="SSF50978">
    <property type="entry name" value="WD40 repeat-like"/>
    <property type="match status" value="2"/>
</dbReference>
<feature type="repeat" description="WD" evidence="3">
    <location>
        <begin position="1021"/>
        <end position="1062"/>
    </location>
</feature>
<sequence>MGQNYELKIISVSEIHWKRNLIRLPGHDTPKLYVAIDIDGKRVHRTNPSRKQVAMQNQICSLLVDGPSSVIALQIFHKSTFPFPRGAERRANASIRFICTMSDADFVDFPVVLNFVEEKNATDTPGPTLVVRMTSIGHVQAGTVALANVTQDIGIPKSASTSPTIVGVDNGDLLSGLKTVLSRLKIVHPYSNVAWMVLVSVYEAVKKQKETDENVARLVQTMADVYTFAEDIESAVTEKIKRFEKTIYALVKQTEECSLFIREYTGHEFSGRLINSVLSEDSDKIGQFITAFEKLRDSLDRGTAVEILFVSTKALAMVEETAQIQRLNSLKMVDMNASLRPECLPGTRQEIRALIMNWLTTPPDGNNPGNILWLSGVAGAGKSTIATSVSQYFRELGRLGAFLFFNKADKSRSDPANVIRTIAFYLARSNVHIASAIYDAIRNDPASIDSPIQTQFQKLLLDPLTASQSHIHGPIIIVLDALDECGNAESRWSLVSLISDDFPKLPPAVRFFITSRPDSDIASKFEIQPKIVKFLLDVTMESSFTDIRIYLDNQMAEIRKRHNYRNLSPTWPEESYMKALTERSSGLFIWASTATKYLLQSYKPNDALKSILDKGLTTLDDLYAEALEVAGPWNDPAFIREAQAALSTVVLGKVPMSDTTIDAILGLDPESSSSQIFSELGCVLQWAPGQHVKILHASFSDYLTDHGRSGGKPWFIDPSILEPHIARGCLQVLKKGLQFNICGFKDSHIYTTQVPDLSNRIADCISPHLLYASLFWANHLVGTGSDTPYLPDGLLTDLQDLMDNKFLFWLEILCIKQKTGIAKDALEAVAKLAKNCHKEKLVDFATDAVKFVIAFAPVISHSVPHIYISALPFAPSESKWRVNGQDCKTIEGHTDAVYSVVFSPDGNCIASGSADKTLRVWDARTGDLIVGPFNGHNDEVNCVAFSRDGENIVSGSYDQTVRVWDARTGKTIGVPLIGHTGRVYSVCFSPKGKQIASASQDQTVCIWDWDEHSEGNMVALVIKHAASVRTIAFLPHGDQVVSGSKDGLVRVWNTQTGKLVAGSLKGPDINGIWSVAVSPDGKYIASVSDKAARIWDSACMGVEIIAVTTPMGSRCFSVAFTPNGKQIVVGYADRMLRIWDVQTGVLVSAPIDGHNKSVVSISVSPDGMRIASSSNDMNICVWDAQELSATLKLDSQYTGANNQEILQMLHPGCTGHTDIVWSIAFSPKGDHIASGSWDSTVCVWDACTGTIVTGPLHGHKNRVICIAFSSNGEQIVSGSKDTTIRVWNAQNGTMVAGPFEGHSDKVRCVAFSQQGDRIVSGSDDSMVCVWDVAMNSLVIKLPNIHTRPVQSVAFSLDGGQIRSVSVSDIARVSDAQTGALVEGPFKALVDNRPYTFSPDSQLVGVSGKDGVVRVFDLRSQNFTRLPVEGQTATKVYVTAFSRDGKWIVSGSKDTIVRVWDLETRVLIADPFEGHRGAVASVDFSPDRRRVVSGSYDTSIRVFEITPDHTLKEALGGGSLGRDGWLLNSMSQPILWVPPWLHRGLYFPRNSLVIHKDGTTKLNFTRFVDGTAWEECMDPQVRLS</sequence>
<dbReference type="EMBL" id="JADNRY010000017">
    <property type="protein sequence ID" value="KAF9073591.1"/>
    <property type="molecule type" value="Genomic_DNA"/>
</dbReference>
<dbReference type="PROSITE" id="PS50294">
    <property type="entry name" value="WD_REPEATS_REGION"/>
    <property type="match status" value="11"/>
</dbReference>
<dbReference type="PROSITE" id="PS50837">
    <property type="entry name" value="NACHT"/>
    <property type="match status" value="1"/>
</dbReference>
<dbReference type="SUPFAM" id="SSF52540">
    <property type="entry name" value="P-loop containing nucleoside triphosphate hydrolases"/>
    <property type="match status" value="1"/>
</dbReference>
<feature type="repeat" description="WD" evidence="3">
    <location>
        <begin position="1471"/>
        <end position="1512"/>
    </location>
</feature>
<feature type="repeat" description="WD" evidence="3">
    <location>
        <begin position="890"/>
        <end position="931"/>
    </location>
</feature>
<feature type="repeat" description="WD" evidence="3">
    <location>
        <begin position="976"/>
        <end position="1008"/>
    </location>
</feature>
<feature type="repeat" description="WD" evidence="3">
    <location>
        <begin position="1151"/>
        <end position="1192"/>
    </location>
</feature>
<dbReference type="Gene3D" id="2.130.10.10">
    <property type="entry name" value="YVTN repeat-like/Quinoprotein amine dehydrogenase"/>
    <property type="match status" value="6"/>
</dbReference>
<dbReference type="Gene3D" id="3.40.50.300">
    <property type="entry name" value="P-loop containing nucleotide triphosphate hydrolases"/>
    <property type="match status" value="1"/>
</dbReference>
<dbReference type="PANTHER" id="PTHR19848">
    <property type="entry name" value="WD40 REPEAT PROTEIN"/>
    <property type="match status" value="1"/>
</dbReference>
<name>A0A9P5UBZ9_9AGAR</name>
<dbReference type="Pfam" id="PF00400">
    <property type="entry name" value="WD40"/>
    <property type="match status" value="12"/>
</dbReference>
<dbReference type="Pfam" id="PF24883">
    <property type="entry name" value="NPHP3_N"/>
    <property type="match status" value="1"/>
</dbReference>
<feature type="repeat" description="WD" evidence="3">
    <location>
        <begin position="1299"/>
        <end position="1340"/>
    </location>
</feature>
<dbReference type="InterPro" id="IPR056884">
    <property type="entry name" value="NPHP3-like_N"/>
</dbReference>
<reference evidence="5" key="1">
    <citation type="submission" date="2020-11" db="EMBL/GenBank/DDBJ databases">
        <authorList>
            <consortium name="DOE Joint Genome Institute"/>
            <person name="Ahrendt S."/>
            <person name="Riley R."/>
            <person name="Andreopoulos W."/>
            <person name="Labutti K."/>
            <person name="Pangilinan J."/>
            <person name="Ruiz-Duenas F.J."/>
            <person name="Barrasa J.M."/>
            <person name="Sanchez-Garcia M."/>
            <person name="Camarero S."/>
            <person name="Miyauchi S."/>
            <person name="Serrano A."/>
            <person name="Linde D."/>
            <person name="Babiker R."/>
            <person name="Drula E."/>
            <person name="Ayuso-Fernandez I."/>
            <person name="Pacheco R."/>
            <person name="Padilla G."/>
            <person name="Ferreira P."/>
            <person name="Barriuso J."/>
            <person name="Kellner H."/>
            <person name="Castanera R."/>
            <person name="Alfaro M."/>
            <person name="Ramirez L."/>
            <person name="Pisabarro A.G."/>
            <person name="Kuo A."/>
            <person name="Tritt A."/>
            <person name="Lipzen A."/>
            <person name="He G."/>
            <person name="Yan M."/>
            <person name="Ng V."/>
            <person name="Cullen D."/>
            <person name="Martin F."/>
            <person name="Rosso M.-N."/>
            <person name="Henrissat B."/>
            <person name="Hibbett D."/>
            <person name="Martinez A.T."/>
            <person name="Grigoriev I.V."/>
        </authorList>
    </citation>
    <scope>NUCLEOTIDE SEQUENCE</scope>
    <source>
        <strain evidence="5">AH 40177</strain>
    </source>
</reference>
<dbReference type="InterPro" id="IPR015943">
    <property type="entry name" value="WD40/YVTN_repeat-like_dom_sf"/>
</dbReference>
<feature type="repeat" description="WD" evidence="3">
    <location>
        <begin position="1256"/>
        <end position="1297"/>
    </location>
</feature>
<evidence type="ECO:0000259" key="4">
    <source>
        <dbReference type="PROSITE" id="PS50837"/>
    </source>
</evidence>
<feature type="domain" description="NACHT" evidence="4">
    <location>
        <begin position="370"/>
        <end position="519"/>
    </location>
</feature>
<evidence type="ECO:0000313" key="6">
    <source>
        <dbReference type="Proteomes" id="UP000772434"/>
    </source>
</evidence>
<keyword evidence="6" id="KW-1185">Reference proteome</keyword>
<evidence type="ECO:0000256" key="3">
    <source>
        <dbReference type="PROSITE-ProRule" id="PRU00221"/>
    </source>
</evidence>
<feature type="repeat" description="WD" evidence="3">
    <location>
        <begin position="1117"/>
        <end position="1149"/>
    </location>
</feature>
<dbReference type="PRINTS" id="PR00320">
    <property type="entry name" value="GPROTEINBRPT"/>
</dbReference>
<dbReference type="SMART" id="SM00320">
    <property type="entry name" value="WD40"/>
    <property type="match status" value="13"/>
</dbReference>
<dbReference type="PROSITE" id="PS00678">
    <property type="entry name" value="WD_REPEATS_1"/>
    <property type="match status" value="6"/>
</dbReference>